<name>A0A939ER16_9HYPH</name>
<dbReference type="PROSITE" id="PS50404">
    <property type="entry name" value="GST_NTER"/>
    <property type="match status" value="1"/>
</dbReference>
<dbReference type="PROSITE" id="PS50405">
    <property type="entry name" value="GST_CTER"/>
    <property type="match status" value="1"/>
</dbReference>
<dbReference type="RefSeq" id="WP_206943807.1">
    <property type="nucleotide sequence ID" value="NZ_JAFLNF010000009.1"/>
</dbReference>
<proteinExistence type="predicted"/>
<protein>
    <submittedName>
        <fullName evidence="3">Glutathione S-transferase family protein</fullName>
    </submittedName>
</protein>
<dbReference type="Gene3D" id="1.20.1050.10">
    <property type="match status" value="1"/>
</dbReference>
<dbReference type="SUPFAM" id="SSF47616">
    <property type="entry name" value="GST C-terminal domain-like"/>
    <property type="match status" value="1"/>
</dbReference>
<gene>
    <name evidence="3" type="ORF">J0X15_18000</name>
</gene>
<dbReference type="InterPro" id="IPR036282">
    <property type="entry name" value="Glutathione-S-Trfase_C_sf"/>
</dbReference>
<dbReference type="Pfam" id="PF13410">
    <property type="entry name" value="GST_C_2"/>
    <property type="match status" value="1"/>
</dbReference>
<evidence type="ECO:0000313" key="4">
    <source>
        <dbReference type="Proteomes" id="UP000664779"/>
    </source>
</evidence>
<dbReference type="SUPFAM" id="SSF52833">
    <property type="entry name" value="Thioredoxin-like"/>
    <property type="match status" value="1"/>
</dbReference>
<dbReference type="InterPro" id="IPR010987">
    <property type="entry name" value="Glutathione-S-Trfase_C-like"/>
</dbReference>
<dbReference type="SFLD" id="SFLDG00358">
    <property type="entry name" value="Main_(cytGST)"/>
    <property type="match status" value="1"/>
</dbReference>
<dbReference type="PANTHER" id="PTHR44051:SF8">
    <property type="entry name" value="GLUTATHIONE S-TRANSFERASE GSTA"/>
    <property type="match status" value="1"/>
</dbReference>
<dbReference type="AlphaFoldDB" id="A0A939ER16"/>
<keyword evidence="4" id="KW-1185">Reference proteome</keyword>
<dbReference type="InterPro" id="IPR040079">
    <property type="entry name" value="Glutathione_S-Trfase"/>
</dbReference>
<dbReference type="SFLD" id="SFLDG01150">
    <property type="entry name" value="Main.1:_Beta-like"/>
    <property type="match status" value="1"/>
</dbReference>
<sequence length="201" mass="22383">MYKIVGSPRTRVMRIIWLLEELGLPYELEPAAPRSERILSLNPNGKVPVLLDGDAVLTDSVAICTYLADKHGQFTFPAGTIERAKQDSFTQFGVDELEGALWTSAKNTFANPEGHRVKEVKTVCAWEFAQGLKVLETRLGDGPYVMGEAFTIADIIIGHCSGWAVVTKFDLPSEGPLYEYFKRLRERPAFQAMMEKVKTAA</sequence>
<dbReference type="PANTHER" id="PTHR44051">
    <property type="entry name" value="GLUTATHIONE S-TRANSFERASE-RELATED"/>
    <property type="match status" value="1"/>
</dbReference>
<comment type="caution">
    <text evidence="3">The sequence shown here is derived from an EMBL/GenBank/DDBJ whole genome shotgun (WGS) entry which is preliminary data.</text>
</comment>
<dbReference type="CDD" id="cd03046">
    <property type="entry name" value="GST_N_GTT1_like"/>
    <property type="match status" value="1"/>
</dbReference>
<feature type="domain" description="GST C-terminal" evidence="2">
    <location>
        <begin position="79"/>
        <end position="201"/>
    </location>
</feature>
<dbReference type="Gene3D" id="3.40.30.10">
    <property type="entry name" value="Glutaredoxin"/>
    <property type="match status" value="1"/>
</dbReference>
<evidence type="ECO:0000313" key="3">
    <source>
        <dbReference type="EMBL" id="MBO0347126.1"/>
    </source>
</evidence>
<feature type="domain" description="GST N-terminal" evidence="1">
    <location>
        <begin position="1"/>
        <end position="75"/>
    </location>
</feature>
<dbReference type="Proteomes" id="UP000664779">
    <property type="component" value="Unassembled WGS sequence"/>
</dbReference>
<dbReference type="Pfam" id="PF13417">
    <property type="entry name" value="GST_N_3"/>
    <property type="match status" value="1"/>
</dbReference>
<dbReference type="EMBL" id="JAFLNF010000009">
    <property type="protein sequence ID" value="MBO0347126.1"/>
    <property type="molecule type" value="Genomic_DNA"/>
</dbReference>
<accession>A0A939ER16</accession>
<reference evidence="3" key="1">
    <citation type="submission" date="2021-03" db="EMBL/GenBank/DDBJ databases">
        <title>Roseibium sp. CAU 1637 isolated from Incheon.</title>
        <authorList>
            <person name="Kim W."/>
        </authorList>
    </citation>
    <scope>NUCLEOTIDE SEQUENCE</scope>
    <source>
        <strain evidence="3">CAU 1637</strain>
    </source>
</reference>
<dbReference type="SFLD" id="SFLDS00019">
    <property type="entry name" value="Glutathione_Transferase_(cytos"/>
    <property type="match status" value="1"/>
</dbReference>
<evidence type="ECO:0000259" key="1">
    <source>
        <dbReference type="PROSITE" id="PS50404"/>
    </source>
</evidence>
<organism evidence="3 4">
    <name type="scientific">Roseibium limicola</name>
    <dbReference type="NCBI Taxonomy" id="2816037"/>
    <lineage>
        <taxon>Bacteria</taxon>
        <taxon>Pseudomonadati</taxon>
        <taxon>Pseudomonadota</taxon>
        <taxon>Alphaproteobacteria</taxon>
        <taxon>Hyphomicrobiales</taxon>
        <taxon>Stappiaceae</taxon>
        <taxon>Roseibium</taxon>
    </lineage>
</organism>
<dbReference type="InterPro" id="IPR036249">
    <property type="entry name" value="Thioredoxin-like_sf"/>
</dbReference>
<dbReference type="InterPro" id="IPR004045">
    <property type="entry name" value="Glutathione_S-Trfase_N"/>
</dbReference>
<evidence type="ECO:0000259" key="2">
    <source>
        <dbReference type="PROSITE" id="PS50405"/>
    </source>
</evidence>